<dbReference type="GO" id="GO:0016020">
    <property type="term" value="C:membrane"/>
    <property type="evidence" value="ECO:0007669"/>
    <property type="project" value="UniProtKB-SubCell"/>
</dbReference>
<dbReference type="InterPro" id="IPR023214">
    <property type="entry name" value="HAD_sf"/>
</dbReference>
<evidence type="ECO:0000313" key="11">
    <source>
        <dbReference type="EMBL" id="KAE8260119.1"/>
    </source>
</evidence>
<evidence type="ECO:0000259" key="10">
    <source>
        <dbReference type="SMART" id="SM00831"/>
    </source>
</evidence>
<dbReference type="Pfam" id="PF00689">
    <property type="entry name" value="Cation_ATPase_C"/>
    <property type="match status" value="1"/>
</dbReference>
<protein>
    <recommendedName>
        <fullName evidence="10">Cation-transporting P-type ATPase N-terminal domain-containing protein</fullName>
    </recommendedName>
</protein>
<keyword evidence="6 9" id="KW-1133">Transmembrane helix</keyword>
<dbReference type="SFLD" id="SFLDG00002">
    <property type="entry name" value="C1.7:_P-type_atpase_like"/>
    <property type="match status" value="1"/>
</dbReference>
<evidence type="ECO:0000256" key="1">
    <source>
        <dbReference type="ARBA" id="ARBA00004141"/>
    </source>
</evidence>
<reference evidence="11" key="2">
    <citation type="journal article" date="2019" name="IMA Fungus">
        <title>Genome sequencing and comparison of five Tilletia species to identify candidate genes for the detection of regulated species infecting wheat.</title>
        <authorList>
            <person name="Nguyen H.D.T."/>
            <person name="Sultana T."/>
            <person name="Kesanakurti P."/>
            <person name="Hambleton S."/>
        </authorList>
    </citation>
    <scope>NUCLEOTIDE SEQUENCE</scope>
    <source>
        <strain evidence="11">DAOMC 238032</strain>
    </source>
</reference>
<feature type="transmembrane region" description="Helical" evidence="9">
    <location>
        <begin position="1013"/>
        <end position="1034"/>
    </location>
</feature>
<feature type="transmembrane region" description="Helical" evidence="9">
    <location>
        <begin position="439"/>
        <end position="461"/>
    </location>
</feature>
<dbReference type="Proteomes" id="UP000077671">
    <property type="component" value="Unassembled WGS sequence"/>
</dbReference>
<comment type="caution">
    <text evidence="11">The sequence shown here is derived from an EMBL/GenBank/DDBJ whole genome shotgun (WGS) entry which is preliminary data.</text>
</comment>
<dbReference type="InterPro" id="IPR008250">
    <property type="entry name" value="ATPase_P-typ_transduc_dom_A_sf"/>
</dbReference>
<keyword evidence="5" id="KW-1278">Translocase</keyword>
<sequence length="1291" mass="136451">MNIPPFNESESAHNHFPNTNHGGANAATNAPNGALLAAEDGGAAPDEPPCSGHSPVNHTLKHDRRQLEAIEVGAQSPPSPSAESTTSSASSITIAQGVAATGTPAAVQEISNAHLLPVDAVCAQLGTHPKAGLASAAVEDRQRQFGLNQLTDPSRVSALNILARQVFNALTLVLIGALVLSFAVKDWVEGAVVCAVIVINVGLAFVQEWKAERTMASLRKIASPTAQVFRSGHDGSITIAAVDLVPGDIVELSTGDIVPADLRLISVNGLEIEESALTGESVPVSKLVQALVFPSQVVSNSKSEGEAADAAMTHDVPLADRVNCAFASTMVTTGRATGVVIATANDTQVGQIAAQMRLGSAATRKAADGDDNANGNAFVGRLRRIGAKILHGLGKFFGLNVGTPLQRRMNKFAFLLLGLALVCAIIVFGVAKFDIDDQVVLYAIALGIGVIPESLTAVLTISEFAGIQTTTLTSVHSPDCLMPTTSAFSVGAKRMAEKNVIVRRLEALEALGSCSMIASDKTGTLTEGKMVVRECWLPGAVDEDGQSLELTLSADGTGSISNTTTGNASPTTQAIGPDVLSVGLRAMATVASLCNVAQIAVKAETTTPPAQGQKDSPAPATRGNPTEIALALFATALGMSKEKLIGKSSGSSTEPAFGLPADFSRTSSPMKEKNDVRIRSVEVPVSTPAAYVELGEYPFDGTIKRMTSVYRPTTFSPHNTDDVSQVYFMKGAVERVLLACSNTVVNDGDAKGRDFALLPTRELDERTKEAILARMETMASKGLRVLALAQRFDTASVSSSFPDQKADKVIDEGIPTKALQLSTGVESVAEAYKLPAREEVEQGFTFLGLVALRDPPRPETRPSVEACRRAGITVCMVTGDHPSTARQIALDVAILRGNEGPGAVMEARQFDALSDAEVDKLAELPLVIARCSPNTKVRLVEAAARRGKFLAMTGDGINDAPALKRSPIGIGMGQNGTAVARDSSDIVLQDDNFSSIVAAIKAGRTIFDNIQRFLISLLVANVGEVILLLGGLGFRDAQGESVFPLSPLQILFTNAVVASLPAVGLGLEPAERGSMRRHPDQFASGVFSRAVIVDMLVYGCVMGVTCLLTFIAMMYGVGQAQFGIGCNENASPECDAVFQARSATFVALIMQNLFLAWELISMHRSFFAMKPWRHLARNPLLLGSVIFGLVLIPICLYVPGFNDRVFRHGPLRGEGWGIALAAVVVFVLALEGWKWAAREGGWPWLTEVSGGLQMRIPPAVDGEDDEEEEEDEGRSVEEKESGRRQSVERMA</sequence>
<evidence type="ECO:0000256" key="9">
    <source>
        <dbReference type="SAM" id="Phobius"/>
    </source>
</evidence>
<evidence type="ECO:0000256" key="8">
    <source>
        <dbReference type="SAM" id="MobiDB-lite"/>
    </source>
</evidence>
<feature type="transmembrane region" description="Helical" evidence="9">
    <location>
        <begin position="1180"/>
        <end position="1200"/>
    </location>
</feature>
<dbReference type="InterPro" id="IPR006068">
    <property type="entry name" value="ATPase_P-typ_cation-transptr_C"/>
</dbReference>
<keyword evidence="3" id="KW-0547">Nucleotide-binding</keyword>
<dbReference type="PROSITE" id="PS00154">
    <property type="entry name" value="ATPASE_E1_E2"/>
    <property type="match status" value="1"/>
</dbReference>
<dbReference type="InterPro" id="IPR059000">
    <property type="entry name" value="ATPase_P-type_domA"/>
</dbReference>
<dbReference type="SMART" id="SM00831">
    <property type="entry name" value="Cation_ATPase_N"/>
    <property type="match status" value="1"/>
</dbReference>
<dbReference type="PANTHER" id="PTHR42861">
    <property type="entry name" value="CALCIUM-TRANSPORTING ATPASE"/>
    <property type="match status" value="1"/>
</dbReference>
<feature type="region of interest" description="Disordered" evidence="8">
    <location>
        <begin position="1255"/>
        <end position="1291"/>
    </location>
</feature>
<evidence type="ECO:0000256" key="6">
    <source>
        <dbReference type="ARBA" id="ARBA00022989"/>
    </source>
</evidence>
<organism evidence="11 12">
    <name type="scientific">Tilletia caries</name>
    <name type="common">wheat bunt fungus</name>
    <dbReference type="NCBI Taxonomy" id="13290"/>
    <lineage>
        <taxon>Eukaryota</taxon>
        <taxon>Fungi</taxon>
        <taxon>Dikarya</taxon>
        <taxon>Basidiomycota</taxon>
        <taxon>Ustilaginomycotina</taxon>
        <taxon>Exobasidiomycetes</taxon>
        <taxon>Tilletiales</taxon>
        <taxon>Tilletiaceae</taxon>
        <taxon>Tilletia</taxon>
    </lineage>
</organism>
<dbReference type="Pfam" id="PF13246">
    <property type="entry name" value="Cation_ATPase"/>
    <property type="match status" value="1"/>
</dbReference>
<keyword evidence="4" id="KW-0067">ATP-binding</keyword>
<feature type="compositionally biased region" description="Acidic residues" evidence="8">
    <location>
        <begin position="1261"/>
        <end position="1272"/>
    </location>
</feature>
<gene>
    <name evidence="11" type="ORF">A4X03_0g3911</name>
</gene>
<dbReference type="SUPFAM" id="SSF81665">
    <property type="entry name" value="Calcium ATPase, transmembrane domain M"/>
    <property type="match status" value="2"/>
</dbReference>
<feature type="transmembrane region" description="Helical" evidence="9">
    <location>
        <begin position="1215"/>
        <end position="1233"/>
    </location>
</feature>
<dbReference type="SUPFAM" id="SSF56784">
    <property type="entry name" value="HAD-like"/>
    <property type="match status" value="1"/>
</dbReference>
<feature type="transmembrane region" description="Helical" evidence="9">
    <location>
        <begin position="1138"/>
        <end position="1160"/>
    </location>
</feature>
<keyword evidence="7 9" id="KW-0472">Membrane</keyword>
<evidence type="ECO:0000313" key="12">
    <source>
        <dbReference type="Proteomes" id="UP000077671"/>
    </source>
</evidence>
<evidence type="ECO:0000256" key="3">
    <source>
        <dbReference type="ARBA" id="ARBA00022741"/>
    </source>
</evidence>
<dbReference type="InterPro" id="IPR004014">
    <property type="entry name" value="ATPase_P-typ_cation-transptr_N"/>
</dbReference>
<dbReference type="InterPro" id="IPR018303">
    <property type="entry name" value="ATPase_P-typ_P_site"/>
</dbReference>
<dbReference type="InterPro" id="IPR001757">
    <property type="entry name" value="P_typ_ATPase"/>
</dbReference>
<feature type="transmembrane region" description="Helical" evidence="9">
    <location>
        <begin position="190"/>
        <end position="209"/>
    </location>
</feature>
<dbReference type="SUPFAM" id="SSF81660">
    <property type="entry name" value="Metal cation-transporting ATPase, ATP-binding domain N"/>
    <property type="match status" value="1"/>
</dbReference>
<dbReference type="SFLD" id="SFLDS00003">
    <property type="entry name" value="Haloacid_Dehalogenase"/>
    <property type="match status" value="1"/>
</dbReference>
<evidence type="ECO:0000256" key="7">
    <source>
        <dbReference type="ARBA" id="ARBA00023136"/>
    </source>
</evidence>
<dbReference type="InterPro" id="IPR023298">
    <property type="entry name" value="ATPase_P-typ_TM_dom_sf"/>
</dbReference>
<comment type="subcellular location">
    <subcellularLocation>
        <location evidence="1">Membrane</location>
        <topology evidence="1">Multi-pass membrane protein</topology>
    </subcellularLocation>
</comment>
<keyword evidence="2 9" id="KW-0812">Transmembrane</keyword>
<dbReference type="Pfam" id="PF00690">
    <property type="entry name" value="Cation_ATPase_N"/>
    <property type="match status" value="1"/>
</dbReference>
<dbReference type="Gene3D" id="3.40.1110.10">
    <property type="entry name" value="Calcium-transporting ATPase, cytoplasmic domain N"/>
    <property type="match status" value="1"/>
</dbReference>
<dbReference type="Gene3D" id="3.40.50.1000">
    <property type="entry name" value="HAD superfamily/HAD-like"/>
    <property type="match status" value="1"/>
</dbReference>
<dbReference type="SUPFAM" id="SSF81653">
    <property type="entry name" value="Calcium ATPase, transduction domain A"/>
    <property type="match status" value="1"/>
</dbReference>
<feature type="transmembrane region" description="Helical" evidence="9">
    <location>
        <begin position="166"/>
        <end position="184"/>
    </location>
</feature>
<feature type="transmembrane region" description="Helical" evidence="9">
    <location>
        <begin position="1046"/>
        <end position="1067"/>
    </location>
</feature>
<feature type="region of interest" description="Disordered" evidence="8">
    <location>
        <begin position="1"/>
        <end position="58"/>
    </location>
</feature>
<evidence type="ECO:0000256" key="2">
    <source>
        <dbReference type="ARBA" id="ARBA00022692"/>
    </source>
</evidence>
<dbReference type="InterPro" id="IPR023299">
    <property type="entry name" value="ATPase_P-typ_cyto_dom_N"/>
</dbReference>
<feature type="domain" description="Cation-transporting P-type ATPase N-terminal" evidence="10">
    <location>
        <begin position="112"/>
        <end position="186"/>
    </location>
</feature>
<dbReference type="Gene3D" id="2.70.150.10">
    <property type="entry name" value="Calcium-transporting ATPase, cytoplasmic transduction domain A"/>
    <property type="match status" value="1"/>
</dbReference>
<dbReference type="EMBL" id="LWDD02000486">
    <property type="protein sequence ID" value="KAE8260119.1"/>
    <property type="molecule type" value="Genomic_DNA"/>
</dbReference>
<dbReference type="GO" id="GO:0016887">
    <property type="term" value="F:ATP hydrolysis activity"/>
    <property type="evidence" value="ECO:0007669"/>
    <property type="project" value="InterPro"/>
</dbReference>
<name>A0A177UBJ9_9BASI</name>
<evidence type="ECO:0000256" key="5">
    <source>
        <dbReference type="ARBA" id="ARBA00022967"/>
    </source>
</evidence>
<feature type="transmembrane region" description="Helical" evidence="9">
    <location>
        <begin position="412"/>
        <end position="433"/>
    </location>
</feature>
<feature type="region of interest" description="Disordered" evidence="8">
    <location>
        <begin position="647"/>
        <end position="671"/>
    </location>
</feature>
<evidence type="ECO:0000256" key="4">
    <source>
        <dbReference type="ARBA" id="ARBA00022840"/>
    </source>
</evidence>
<dbReference type="Pfam" id="PF00122">
    <property type="entry name" value="E1-E2_ATPase"/>
    <property type="match status" value="1"/>
</dbReference>
<dbReference type="Gene3D" id="1.20.1110.10">
    <property type="entry name" value="Calcium-transporting ATPase, transmembrane domain"/>
    <property type="match status" value="3"/>
</dbReference>
<dbReference type="PRINTS" id="PR00119">
    <property type="entry name" value="CATATPASE"/>
</dbReference>
<dbReference type="GO" id="GO:0005524">
    <property type="term" value="F:ATP binding"/>
    <property type="evidence" value="ECO:0007669"/>
    <property type="project" value="UniProtKB-KW"/>
</dbReference>
<dbReference type="InterPro" id="IPR044492">
    <property type="entry name" value="P_typ_ATPase_HD_dom"/>
</dbReference>
<reference evidence="11" key="1">
    <citation type="submission" date="2016-04" db="EMBL/GenBank/DDBJ databases">
        <authorList>
            <person name="Nguyen H.D."/>
            <person name="Kesanakurti P."/>
            <person name="Cullis J."/>
            <person name="Levesque C.A."/>
            <person name="Hambleton S."/>
        </authorList>
    </citation>
    <scope>NUCLEOTIDE SEQUENCE</scope>
    <source>
        <strain evidence="11">DAOMC 238032</strain>
    </source>
</reference>
<dbReference type="SFLD" id="SFLDF00027">
    <property type="entry name" value="p-type_atpase"/>
    <property type="match status" value="1"/>
</dbReference>
<feature type="compositionally biased region" description="Low complexity" evidence="8">
    <location>
        <begin position="17"/>
        <end position="45"/>
    </location>
</feature>
<dbReference type="InterPro" id="IPR036412">
    <property type="entry name" value="HAD-like_sf"/>
</dbReference>
<feature type="transmembrane region" description="Helical" evidence="9">
    <location>
        <begin position="1096"/>
        <end position="1118"/>
    </location>
</feature>
<accession>A0A177UBJ9</accession>
<dbReference type="GO" id="GO:0030001">
    <property type="term" value="P:metal ion transport"/>
    <property type="evidence" value="ECO:0007669"/>
    <property type="project" value="UniProtKB-ARBA"/>
</dbReference>
<dbReference type="NCBIfam" id="TIGR01494">
    <property type="entry name" value="ATPase_P-type"/>
    <property type="match status" value="1"/>
</dbReference>
<proteinExistence type="predicted"/>
<feature type="compositionally biased region" description="Basic and acidic residues" evidence="8">
    <location>
        <begin position="1273"/>
        <end position="1291"/>
    </location>
</feature>